<dbReference type="PROSITE" id="PS00108">
    <property type="entry name" value="PROTEIN_KINASE_ST"/>
    <property type="match status" value="1"/>
</dbReference>
<dbReference type="Pfam" id="PF00069">
    <property type="entry name" value="Pkinase"/>
    <property type="match status" value="1"/>
</dbReference>
<reference evidence="8" key="1">
    <citation type="submission" date="2021-05" db="EMBL/GenBank/DDBJ databases">
        <title>The genome of the haptophyte Pavlova lutheri (Diacronema luteri, Pavlovales) - a model for lipid biosynthesis in eukaryotic algae.</title>
        <authorList>
            <person name="Hulatt C.J."/>
            <person name="Posewitz M.C."/>
        </authorList>
    </citation>
    <scope>NUCLEOTIDE SEQUENCE</scope>
    <source>
        <strain evidence="8">NIVA-4/92</strain>
    </source>
</reference>
<dbReference type="PANTHER" id="PTHR24349">
    <property type="entry name" value="SERINE/THREONINE-PROTEIN KINASE"/>
    <property type="match status" value="1"/>
</dbReference>
<organism evidence="8 9">
    <name type="scientific">Diacronema lutheri</name>
    <name type="common">Unicellular marine alga</name>
    <name type="synonym">Monochrysis lutheri</name>
    <dbReference type="NCBI Taxonomy" id="2081491"/>
    <lineage>
        <taxon>Eukaryota</taxon>
        <taxon>Haptista</taxon>
        <taxon>Haptophyta</taxon>
        <taxon>Pavlovophyceae</taxon>
        <taxon>Pavlovales</taxon>
        <taxon>Pavlovaceae</taxon>
        <taxon>Diacronema</taxon>
    </lineage>
</organism>
<dbReference type="SMART" id="SM00220">
    <property type="entry name" value="S_TKc"/>
    <property type="match status" value="1"/>
</dbReference>
<evidence type="ECO:0000313" key="8">
    <source>
        <dbReference type="EMBL" id="KAG8471021.1"/>
    </source>
</evidence>
<evidence type="ECO:0000256" key="3">
    <source>
        <dbReference type="ARBA" id="ARBA00022741"/>
    </source>
</evidence>
<dbReference type="InterPro" id="IPR050205">
    <property type="entry name" value="CDPK_Ser/Thr_kinases"/>
</dbReference>
<evidence type="ECO:0000259" key="7">
    <source>
        <dbReference type="PROSITE" id="PS50011"/>
    </source>
</evidence>
<feature type="compositionally biased region" description="Gly residues" evidence="6">
    <location>
        <begin position="342"/>
        <end position="358"/>
    </location>
</feature>
<dbReference type="InterPro" id="IPR000719">
    <property type="entry name" value="Prot_kinase_dom"/>
</dbReference>
<protein>
    <recommendedName>
        <fullName evidence="7">Protein kinase domain-containing protein</fullName>
    </recommendedName>
</protein>
<dbReference type="EMBL" id="JAGTXO010000001">
    <property type="protein sequence ID" value="KAG8471021.1"/>
    <property type="molecule type" value="Genomic_DNA"/>
</dbReference>
<dbReference type="SUPFAM" id="SSF56112">
    <property type="entry name" value="Protein kinase-like (PK-like)"/>
    <property type="match status" value="1"/>
</dbReference>
<keyword evidence="3" id="KW-0547">Nucleotide-binding</keyword>
<evidence type="ECO:0000313" key="9">
    <source>
        <dbReference type="Proteomes" id="UP000751190"/>
    </source>
</evidence>
<proteinExistence type="predicted"/>
<dbReference type="Proteomes" id="UP000751190">
    <property type="component" value="Unassembled WGS sequence"/>
</dbReference>
<feature type="compositionally biased region" description="Low complexity" evidence="6">
    <location>
        <begin position="359"/>
        <end position="379"/>
    </location>
</feature>
<dbReference type="PROSITE" id="PS50011">
    <property type="entry name" value="PROTEIN_KINASE_DOM"/>
    <property type="match status" value="1"/>
</dbReference>
<evidence type="ECO:0000256" key="1">
    <source>
        <dbReference type="ARBA" id="ARBA00022527"/>
    </source>
</evidence>
<dbReference type="OrthoDB" id="10252171at2759"/>
<dbReference type="GO" id="GO:0004674">
    <property type="term" value="F:protein serine/threonine kinase activity"/>
    <property type="evidence" value="ECO:0007669"/>
    <property type="project" value="UniProtKB-KW"/>
</dbReference>
<evidence type="ECO:0000256" key="4">
    <source>
        <dbReference type="ARBA" id="ARBA00022777"/>
    </source>
</evidence>
<name>A0A8J6CHC8_DIALT</name>
<keyword evidence="1" id="KW-0723">Serine/threonine-protein kinase</keyword>
<dbReference type="InterPro" id="IPR008271">
    <property type="entry name" value="Ser/Thr_kinase_AS"/>
</dbReference>
<dbReference type="GO" id="GO:0005524">
    <property type="term" value="F:ATP binding"/>
    <property type="evidence" value="ECO:0007669"/>
    <property type="project" value="UniProtKB-KW"/>
</dbReference>
<gene>
    <name evidence="8" type="ORF">KFE25_009442</name>
</gene>
<accession>A0A8J6CHC8</accession>
<evidence type="ECO:0000256" key="6">
    <source>
        <dbReference type="SAM" id="MobiDB-lite"/>
    </source>
</evidence>
<dbReference type="Gene3D" id="1.10.510.10">
    <property type="entry name" value="Transferase(Phosphotransferase) domain 1"/>
    <property type="match status" value="1"/>
</dbReference>
<evidence type="ECO:0000256" key="5">
    <source>
        <dbReference type="ARBA" id="ARBA00022840"/>
    </source>
</evidence>
<keyword evidence="2" id="KW-0808">Transferase</keyword>
<keyword evidence="5" id="KW-0067">ATP-binding</keyword>
<dbReference type="InterPro" id="IPR011009">
    <property type="entry name" value="Kinase-like_dom_sf"/>
</dbReference>
<comment type="caution">
    <text evidence="8">The sequence shown here is derived from an EMBL/GenBank/DDBJ whole genome shotgun (WGS) entry which is preliminary data.</text>
</comment>
<evidence type="ECO:0000256" key="2">
    <source>
        <dbReference type="ARBA" id="ARBA00022679"/>
    </source>
</evidence>
<dbReference type="AlphaFoldDB" id="A0A8J6CHC8"/>
<dbReference type="OMA" id="HSMASEC"/>
<feature type="domain" description="Protein kinase" evidence="7">
    <location>
        <begin position="11"/>
        <end position="269"/>
    </location>
</feature>
<feature type="region of interest" description="Disordered" evidence="6">
    <location>
        <begin position="337"/>
        <end position="386"/>
    </location>
</feature>
<keyword evidence="4" id="KW-0418">Kinase</keyword>
<keyword evidence="9" id="KW-1185">Reference proteome</keyword>
<sequence length="466" mass="49283">MKPIGAFGQTFELQSMIASGSSASVYRVIEKSAGRELACKMSRREDSRWPWNHVLDLYEREAKLLRHVQGHPNVIQYAGLYKEPSRIYMVMELVKGSDLHTVLTKQRCLQEEAARAAFTQLVSAIDHLHANGVLHRDIKLENVLYDQTAQPAVIKVCDLGNSMLVNQPPAGNFKGTNGYTAPEVSNGAVASWSAKADVWALGVVLYAMLGGYLPFDDARGRHSSTQYLDFSNAAWWDISVEAKLLIQAMLTPSVADRATLDDVIDSPWLARVDPSRLPTPVAPPLLHPVASMPVIADVITRLSLRSYRKPSANNIGAGSAAAARIEEDEETCAALGASAPRPGGGGGGGGGGMFGMGSGMSRSRGSASCSNLAGMASSAGHGGRASGLANGRAFAPVAQTPMTVAAGASASEDASASAAVSASGWQQQSDSKDQTLSDLISRCKQQGMKMSISVARGIANKPMQQQ</sequence>